<comment type="function">
    <text evidence="14">Component of the F(0) channel, it forms part of the peripheral stalk, linking F(1) to F(0).</text>
</comment>
<reference evidence="17" key="1">
    <citation type="submission" date="2022-01" db="EMBL/GenBank/DDBJ databases">
        <title>Collection of gut derived symbiotic bacterial strains cultured from healthy donors.</title>
        <authorList>
            <person name="Lin H."/>
            <person name="Kohout C."/>
            <person name="Waligurski E."/>
            <person name="Pamer E.G."/>
        </authorList>
    </citation>
    <scope>NUCLEOTIDE SEQUENCE</scope>
    <source>
        <strain evidence="17">DFI.7.46</strain>
    </source>
</reference>
<dbReference type="PANTHER" id="PTHR33445">
    <property type="entry name" value="ATP SYNTHASE SUBUNIT B', CHLOROPLASTIC"/>
    <property type="match status" value="1"/>
</dbReference>
<sequence length="188" mass="21023">MLYLIQLAKPSGGAEEHNVLLPAIPELVWSAIIIAIFFFVILKFMYPKYKEITEKRATTIKDGLEKAAQAKKEIADANTQSEQALRQAHEEAARIRSEAQESAKRIVAEAKTQASEEAERINAQAQRQVEANRQAAEISLKTEVGMLAAELAENIVGEQLTDRDLSARVIDRFLDQLETSCEKESVRK</sequence>
<feature type="transmembrane region" description="Helical" evidence="14">
    <location>
        <begin position="27"/>
        <end position="46"/>
    </location>
</feature>
<keyword evidence="8 14" id="KW-1133">Transmembrane helix</keyword>
<evidence type="ECO:0000256" key="14">
    <source>
        <dbReference type="HAMAP-Rule" id="MF_01398"/>
    </source>
</evidence>
<dbReference type="InterPro" id="IPR002146">
    <property type="entry name" value="ATP_synth_b/b'su_bac/chlpt"/>
</dbReference>
<dbReference type="NCBIfam" id="TIGR01144">
    <property type="entry name" value="ATP_synt_b"/>
    <property type="match status" value="1"/>
</dbReference>
<accession>A0AAJ1BB46</accession>
<evidence type="ECO:0000256" key="8">
    <source>
        <dbReference type="ARBA" id="ARBA00022989"/>
    </source>
</evidence>
<dbReference type="EMBL" id="JAKNHJ010000003">
    <property type="protein sequence ID" value="MCG4617341.1"/>
    <property type="molecule type" value="Genomic_DNA"/>
</dbReference>
<gene>
    <name evidence="14" type="primary">atpF</name>
    <name evidence="17" type="ORF">L0M99_02350</name>
</gene>
<dbReference type="NCBIfam" id="NF004412">
    <property type="entry name" value="PRK05759.1-3"/>
    <property type="match status" value="1"/>
</dbReference>
<evidence type="ECO:0000256" key="7">
    <source>
        <dbReference type="ARBA" id="ARBA00022781"/>
    </source>
</evidence>
<evidence type="ECO:0000256" key="6">
    <source>
        <dbReference type="ARBA" id="ARBA00022692"/>
    </source>
</evidence>
<keyword evidence="11 14" id="KW-0066">ATP synthesis</keyword>
<evidence type="ECO:0000256" key="5">
    <source>
        <dbReference type="ARBA" id="ARBA00022547"/>
    </source>
</evidence>
<dbReference type="GO" id="GO:0005886">
    <property type="term" value="C:plasma membrane"/>
    <property type="evidence" value="ECO:0007669"/>
    <property type="project" value="UniProtKB-SubCell"/>
</dbReference>
<comment type="function">
    <text evidence="12 14">F(1)F(0) ATP synthase produces ATP from ADP in the presence of a proton or sodium gradient. F-type ATPases consist of two structural domains, F(1) containing the extramembraneous catalytic core and F(0) containing the membrane proton channel, linked together by a central stalk and a peripheral stalk. During catalysis, ATP synthesis in the catalytic domain of F(1) is coupled via a rotary mechanism of the central stalk subunits to proton translocation.</text>
</comment>
<dbReference type="Gene3D" id="1.20.5.620">
    <property type="entry name" value="F1F0 ATP synthase subunit B, membrane domain"/>
    <property type="match status" value="1"/>
</dbReference>
<keyword evidence="6 14" id="KW-0812">Transmembrane</keyword>
<comment type="caution">
    <text evidence="17">The sequence shown here is derived from an EMBL/GenBank/DDBJ whole genome shotgun (WGS) entry which is preliminary data.</text>
</comment>
<comment type="similarity">
    <text evidence="2 14 15">Belongs to the ATPase B chain family.</text>
</comment>
<evidence type="ECO:0000256" key="11">
    <source>
        <dbReference type="ARBA" id="ARBA00023310"/>
    </source>
</evidence>
<keyword evidence="3 14" id="KW-0813">Transport</keyword>
<evidence type="ECO:0000256" key="12">
    <source>
        <dbReference type="ARBA" id="ARBA00025198"/>
    </source>
</evidence>
<evidence type="ECO:0000256" key="15">
    <source>
        <dbReference type="RuleBase" id="RU003848"/>
    </source>
</evidence>
<evidence type="ECO:0000313" key="18">
    <source>
        <dbReference type="Proteomes" id="UP001200537"/>
    </source>
</evidence>
<keyword evidence="4 14" id="KW-1003">Cell membrane</keyword>
<evidence type="ECO:0000256" key="9">
    <source>
        <dbReference type="ARBA" id="ARBA00023065"/>
    </source>
</evidence>
<evidence type="ECO:0000256" key="13">
    <source>
        <dbReference type="ARBA" id="ARBA00025830"/>
    </source>
</evidence>
<keyword evidence="9 14" id="KW-0406">Ion transport</keyword>
<dbReference type="InterPro" id="IPR050059">
    <property type="entry name" value="ATP_synthase_B_chain"/>
</dbReference>
<evidence type="ECO:0000256" key="1">
    <source>
        <dbReference type="ARBA" id="ARBA00004162"/>
    </source>
</evidence>
<proteinExistence type="inferred from homology"/>
<feature type="coiled-coil region" evidence="16">
    <location>
        <begin position="60"/>
        <end position="135"/>
    </location>
</feature>
<dbReference type="AlphaFoldDB" id="A0AAJ1BB46"/>
<keyword evidence="5 14" id="KW-0138">CF(0)</keyword>
<keyword evidence="16" id="KW-0175">Coiled coil</keyword>
<dbReference type="HAMAP" id="MF_01398">
    <property type="entry name" value="ATP_synth_b_bprime"/>
    <property type="match status" value="1"/>
</dbReference>
<dbReference type="InterPro" id="IPR028987">
    <property type="entry name" value="ATP_synth_B-like_membr_sf"/>
</dbReference>
<comment type="subcellular location">
    <subcellularLocation>
        <location evidence="1 14">Cell membrane</location>
        <topology evidence="1 14">Single-pass membrane protein</topology>
    </subcellularLocation>
</comment>
<evidence type="ECO:0000313" key="17">
    <source>
        <dbReference type="EMBL" id="MCG4617341.1"/>
    </source>
</evidence>
<keyword evidence="10 14" id="KW-0472">Membrane</keyword>
<dbReference type="SUPFAM" id="SSF81573">
    <property type="entry name" value="F1F0 ATP synthase subunit B, membrane domain"/>
    <property type="match status" value="1"/>
</dbReference>
<evidence type="ECO:0000256" key="3">
    <source>
        <dbReference type="ARBA" id="ARBA00022448"/>
    </source>
</evidence>
<evidence type="ECO:0000256" key="2">
    <source>
        <dbReference type="ARBA" id="ARBA00005513"/>
    </source>
</evidence>
<name>A0AAJ1BB46_9ACTO</name>
<organism evidence="17 18">
    <name type="scientific">Varibaculum cambriense</name>
    <dbReference type="NCBI Taxonomy" id="184870"/>
    <lineage>
        <taxon>Bacteria</taxon>
        <taxon>Bacillati</taxon>
        <taxon>Actinomycetota</taxon>
        <taxon>Actinomycetes</taxon>
        <taxon>Actinomycetales</taxon>
        <taxon>Actinomycetaceae</taxon>
        <taxon>Varibaculum</taxon>
    </lineage>
</organism>
<evidence type="ECO:0000256" key="4">
    <source>
        <dbReference type="ARBA" id="ARBA00022475"/>
    </source>
</evidence>
<dbReference type="Proteomes" id="UP001200537">
    <property type="component" value="Unassembled WGS sequence"/>
</dbReference>
<evidence type="ECO:0000256" key="16">
    <source>
        <dbReference type="SAM" id="Coils"/>
    </source>
</evidence>
<protein>
    <recommendedName>
        <fullName evidence="14">ATP synthase subunit b</fullName>
    </recommendedName>
    <alternativeName>
        <fullName evidence="14">ATP synthase F(0) sector subunit b</fullName>
    </alternativeName>
    <alternativeName>
        <fullName evidence="14">ATPase subunit I</fullName>
    </alternativeName>
    <alternativeName>
        <fullName evidence="14">F-type ATPase subunit b</fullName>
        <shortName evidence="14">F-ATPase subunit b</shortName>
    </alternativeName>
</protein>
<dbReference type="GO" id="GO:0045259">
    <property type="term" value="C:proton-transporting ATP synthase complex"/>
    <property type="evidence" value="ECO:0007669"/>
    <property type="project" value="UniProtKB-KW"/>
</dbReference>
<dbReference type="InterPro" id="IPR005864">
    <property type="entry name" value="ATP_synth_F0_bsu_bac"/>
</dbReference>
<dbReference type="GO" id="GO:0046961">
    <property type="term" value="F:proton-transporting ATPase activity, rotational mechanism"/>
    <property type="evidence" value="ECO:0007669"/>
    <property type="project" value="TreeGrafter"/>
</dbReference>
<dbReference type="CDD" id="cd06503">
    <property type="entry name" value="ATP-synt_Fo_b"/>
    <property type="match status" value="1"/>
</dbReference>
<dbReference type="Pfam" id="PF00430">
    <property type="entry name" value="ATP-synt_B"/>
    <property type="match status" value="1"/>
</dbReference>
<keyword evidence="7 14" id="KW-0375">Hydrogen ion transport</keyword>
<dbReference type="PANTHER" id="PTHR33445:SF1">
    <property type="entry name" value="ATP SYNTHASE SUBUNIT B"/>
    <property type="match status" value="1"/>
</dbReference>
<dbReference type="RefSeq" id="WP_238127597.1">
    <property type="nucleotide sequence ID" value="NZ_JAKNHJ010000003.1"/>
</dbReference>
<evidence type="ECO:0000256" key="10">
    <source>
        <dbReference type="ARBA" id="ARBA00023136"/>
    </source>
</evidence>
<dbReference type="GO" id="GO:0046933">
    <property type="term" value="F:proton-transporting ATP synthase activity, rotational mechanism"/>
    <property type="evidence" value="ECO:0007669"/>
    <property type="project" value="UniProtKB-UniRule"/>
</dbReference>
<comment type="subunit">
    <text evidence="13 14">F-type ATPases have 2 components, F(1) - the catalytic core - and F(0) - the membrane proton channel. F(1) has five subunits: alpha(3), beta(3), gamma(1), delta(1), epsilon(1). F(0) has three main subunits: a(1), b(2) and c(10-14). The alpha and beta chains form an alternating ring which encloses part of the gamma chain. F(1) is attached to F(0) by a central stalk formed by the gamma and epsilon chains, while a peripheral stalk is formed by the delta and b chains.</text>
</comment>